<reference evidence="6 7" key="1">
    <citation type="submission" date="2024-06" db="EMBL/GenBank/DDBJ databases">
        <title>Genomic Encyclopedia of Type Strains, Phase IV (KMG-IV): sequencing the most valuable type-strain genomes for metagenomic binning, comparative biology and taxonomic classification.</title>
        <authorList>
            <person name="Goeker M."/>
        </authorList>
    </citation>
    <scope>NUCLEOTIDE SEQUENCE [LARGE SCALE GENOMIC DNA]</scope>
    <source>
        <strain evidence="6 7">DSM 17253</strain>
    </source>
</reference>
<dbReference type="InterPro" id="IPR000847">
    <property type="entry name" value="LysR_HTH_N"/>
</dbReference>
<dbReference type="SUPFAM" id="SSF53850">
    <property type="entry name" value="Periplasmic binding protein-like II"/>
    <property type="match status" value="1"/>
</dbReference>
<comment type="similarity">
    <text evidence="1">Belongs to the LysR transcriptional regulatory family.</text>
</comment>
<dbReference type="InterPro" id="IPR005119">
    <property type="entry name" value="LysR_subst-bd"/>
</dbReference>
<evidence type="ECO:0000259" key="5">
    <source>
        <dbReference type="PROSITE" id="PS50931"/>
    </source>
</evidence>
<keyword evidence="7" id="KW-1185">Reference proteome</keyword>
<dbReference type="SUPFAM" id="SSF46785">
    <property type="entry name" value="Winged helix' DNA-binding domain"/>
    <property type="match status" value="1"/>
</dbReference>
<dbReference type="RefSeq" id="WP_354498588.1">
    <property type="nucleotide sequence ID" value="NZ_JBEPLV010000003.1"/>
</dbReference>
<evidence type="ECO:0000256" key="3">
    <source>
        <dbReference type="ARBA" id="ARBA00023125"/>
    </source>
</evidence>
<evidence type="ECO:0000313" key="6">
    <source>
        <dbReference type="EMBL" id="MET3546916.1"/>
    </source>
</evidence>
<dbReference type="PANTHER" id="PTHR30126:SF64">
    <property type="entry name" value="HTH-TYPE TRANSCRIPTIONAL REGULATOR CITR"/>
    <property type="match status" value="1"/>
</dbReference>
<gene>
    <name evidence="6" type="ORF">ABID47_003532</name>
</gene>
<dbReference type="InterPro" id="IPR036390">
    <property type="entry name" value="WH_DNA-bd_sf"/>
</dbReference>
<dbReference type="Pfam" id="PF03466">
    <property type="entry name" value="LysR_substrate"/>
    <property type="match status" value="1"/>
</dbReference>
<evidence type="ECO:0000313" key="7">
    <source>
        <dbReference type="Proteomes" id="UP001549098"/>
    </source>
</evidence>
<dbReference type="PROSITE" id="PS50931">
    <property type="entry name" value="HTH_LYSR"/>
    <property type="match status" value="1"/>
</dbReference>
<dbReference type="PRINTS" id="PR00039">
    <property type="entry name" value="HTHLYSR"/>
</dbReference>
<evidence type="ECO:0000256" key="1">
    <source>
        <dbReference type="ARBA" id="ARBA00009437"/>
    </source>
</evidence>
<dbReference type="GO" id="GO:0003677">
    <property type="term" value="F:DNA binding"/>
    <property type="evidence" value="ECO:0007669"/>
    <property type="project" value="UniProtKB-KW"/>
</dbReference>
<dbReference type="EMBL" id="JBEPLV010000003">
    <property type="protein sequence ID" value="MET3546916.1"/>
    <property type="molecule type" value="Genomic_DNA"/>
</dbReference>
<name>A0ABV2F566_9BACL</name>
<protein>
    <submittedName>
        <fullName evidence="6">DNA-binding transcriptional LysR family regulator</fullName>
    </submittedName>
</protein>
<sequence length="292" mass="33180">MTNNYELYKVFYWAAKTGSLTQAAKALYLTQPSVSHAIKQLEERIGVTLFYRNSKGVSLTQEGKILFSYIEQSQILITLAEEKMVALKNLDSGELRIGGSDSLFKHYLLPFLEDFHVKYPGIKLHLNHGTTPEVISYLKEGRIDLGVVRMPIFDSQLEVTESIELQDCFVAGERYEELKGQALSMEQLMEYPVILFSRNSRVRMAITELFEKYGHELKPDIEVGSVDLLIEFAKRGLGISYVTREFVAKELKEGSLFEIELDVEIPPSKVGLMVMRNMPISAAATRFIEVVH</sequence>
<keyword evidence="3 6" id="KW-0238">DNA-binding</keyword>
<proteinExistence type="inferred from homology"/>
<dbReference type="Gene3D" id="3.40.190.290">
    <property type="match status" value="1"/>
</dbReference>
<evidence type="ECO:0000256" key="2">
    <source>
        <dbReference type="ARBA" id="ARBA00023015"/>
    </source>
</evidence>
<keyword evidence="4" id="KW-0804">Transcription</keyword>
<keyword evidence="2" id="KW-0805">Transcription regulation</keyword>
<dbReference type="Proteomes" id="UP001549098">
    <property type="component" value="Unassembled WGS sequence"/>
</dbReference>
<dbReference type="PANTHER" id="PTHR30126">
    <property type="entry name" value="HTH-TYPE TRANSCRIPTIONAL REGULATOR"/>
    <property type="match status" value="1"/>
</dbReference>
<accession>A0ABV2F566</accession>
<organism evidence="6 7">
    <name type="scientific">Paenibacillus favisporus</name>
    <dbReference type="NCBI Taxonomy" id="221028"/>
    <lineage>
        <taxon>Bacteria</taxon>
        <taxon>Bacillati</taxon>
        <taxon>Bacillota</taxon>
        <taxon>Bacilli</taxon>
        <taxon>Bacillales</taxon>
        <taxon>Paenibacillaceae</taxon>
        <taxon>Paenibacillus</taxon>
    </lineage>
</organism>
<dbReference type="Pfam" id="PF00126">
    <property type="entry name" value="HTH_1"/>
    <property type="match status" value="1"/>
</dbReference>
<evidence type="ECO:0000256" key="4">
    <source>
        <dbReference type="ARBA" id="ARBA00023163"/>
    </source>
</evidence>
<dbReference type="Gene3D" id="1.10.10.10">
    <property type="entry name" value="Winged helix-like DNA-binding domain superfamily/Winged helix DNA-binding domain"/>
    <property type="match status" value="1"/>
</dbReference>
<dbReference type="InterPro" id="IPR036388">
    <property type="entry name" value="WH-like_DNA-bd_sf"/>
</dbReference>
<feature type="domain" description="HTH lysR-type" evidence="5">
    <location>
        <begin position="9"/>
        <end position="60"/>
    </location>
</feature>
<dbReference type="CDD" id="cd05466">
    <property type="entry name" value="PBP2_LTTR_substrate"/>
    <property type="match status" value="1"/>
</dbReference>
<comment type="caution">
    <text evidence="6">The sequence shown here is derived from an EMBL/GenBank/DDBJ whole genome shotgun (WGS) entry which is preliminary data.</text>
</comment>